<dbReference type="InterPro" id="IPR043502">
    <property type="entry name" value="DNA/RNA_pol_sf"/>
</dbReference>
<keyword evidence="2" id="KW-0695">RNA-directed DNA polymerase</keyword>
<accession>A0A023F6E1</accession>
<dbReference type="PANTHER" id="PTHR47027">
    <property type="entry name" value="REVERSE TRANSCRIPTASE DOMAIN-CONTAINING PROTEIN"/>
    <property type="match status" value="1"/>
</dbReference>
<dbReference type="PANTHER" id="PTHR47027:SF20">
    <property type="entry name" value="REVERSE TRANSCRIPTASE-LIKE PROTEIN WITH RNA-DIRECTED DNA POLYMERASE DOMAIN"/>
    <property type="match status" value="1"/>
</dbReference>
<keyword evidence="2" id="KW-0548">Nucleotidyltransferase</keyword>
<dbReference type="Gene3D" id="3.30.70.270">
    <property type="match status" value="1"/>
</dbReference>
<dbReference type="CDD" id="cd01650">
    <property type="entry name" value="RT_nLTR_like"/>
    <property type="match status" value="1"/>
</dbReference>
<keyword evidence="2" id="KW-0808">Transferase</keyword>
<dbReference type="GO" id="GO:0004519">
    <property type="term" value="F:endonuclease activity"/>
    <property type="evidence" value="ECO:0007669"/>
    <property type="project" value="UniProtKB-KW"/>
</dbReference>
<dbReference type="InterPro" id="IPR000477">
    <property type="entry name" value="RT_dom"/>
</dbReference>
<evidence type="ECO:0000313" key="2">
    <source>
        <dbReference type="EMBL" id="JAC16790.1"/>
    </source>
</evidence>
<feature type="domain" description="Reverse transcriptase" evidence="1">
    <location>
        <begin position="25"/>
        <end position="301"/>
    </location>
</feature>
<sequence length="627" mass="72847">DNVSYEYFQNLPERWLYKLQSLFNRVLEEERVPKSWAVMRGVMLHKKGSASDPLNYRCITLANCILKLFTQVLNHRLLSWVEAANVLPECQSGFRAHRGCIDNIFTLNSIIQLNLRRKSTTLYVVFVDFMRAFDSVCHALLWSKLFSLGLSGKFIRIVRHLYENAVMRIKCGERLTDDIKITQGVLQGETLSPILFSLFISNMEEFFRSNGAFGINLSPGCDVFLLMYADDLVIIADSLTDAQKKMDLLHKYCQVNCLKVNINKTKLLKIHRGRPKKTRKLYYNNQELTEVSEYNYLGLLFSNSGLFNRAIKVFSCRNKLSIGTVLGICAKTKVRSWEARQKLNEAISLSSLLYAAPVWAHDFIEQLEAYQLSFYKRLLQLSNTTPHYMVRLEVGSQHIGVTILKLIFKWILKILKMDYSRYPKLCFTKLLNFDNVETAPGKYNWISRFRQLLEGIGAFDPLFFSDPVKIKTQLPLILVKFSNSVKLRDLDCVNQRSYNLFYRNIVTLQQFNSYLHYSIPIAFLRTLAQLRTSGKYTVKLTYNNCTVRLDPQINCSICNLQKPENLFHFLIECPLYHSARLHYLPMYSNFNEGNFYSILLSPSISEIKNITYFVRTALKIRAFICNE</sequence>
<dbReference type="Pfam" id="PF00078">
    <property type="entry name" value="RVT_1"/>
    <property type="match status" value="1"/>
</dbReference>
<name>A0A023F6E1_TRIIF</name>
<dbReference type="InterPro" id="IPR043128">
    <property type="entry name" value="Rev_trsase/Diguanyl_cyclase"/>
</dbReference>
<feature type="non-terminal residue" evidence="2">
    <location>
        <position position="1"/>
    </location>
</feature>
<dbReference type="AlphaFoldDB" id="A0A023F6E1"/>
<keyword evidence="2" id="KW-0378">Hydrolase</keyword>
<dbReference type="SUPFAM" id="SSF56672">
    <property type="entry name" value="DNA/RNA polymerases"/>
    <property type="match status" value="1"/>
</dbReference>
<protein>
    <submittedName>
        <fullName evidence="2">Putative endonuclease-reverse transcriptase</fullName>
    </submittedName>
</protein>
<keyword evidence="2" id="KW-0255">Endonuclease</keyword>
<dbReference type="EMBL" id="GBBI01001922">
    <property type="protein sequence ID" value="JAC16790.1"/>
    <property type="molecule type" value="mRNA"/>
</dbReference>
<dbReference type="GO" id="GO:0003964">
    <property type="term" value="F:RNA-directed DNA polymerase activity"/>
    <property type="evidence" value="ECO:0007669"/>
    <property type="project" value="UniProtKB-KW"/>
</dbReference>
<evidence type="ECO:0000259" key="1">
    <source>
        <dbReference type="PROSITE" id="PS50878"/>
    </source>
</evidence>
<reference evidence="2" key="1">
    <citation type="journal article" date="2014" name="PLoS Negl. Trop. Dis.">
        <title>An updated insight into the Sialotranscriptome of Triatoma infestans: developmental stage and geographic variations.</title>
        <authorList>
            <person name="Schwarz A."/>
            <person name="Medrano-Mercado N."/>
            <person name="Schaub G.A."/>
            <person name="Struchiner C.J."/>
            <person name="Bargues M.D."/>
            <person name="Levy M.Z."/>
            <person name="Ribeiro J.M."/>
        </authorList>
    </citation>
    <scope>NUCLEOTIDE SEQUENCE</scope>
    <source>
        <strain evidence="2">Chile</strain>
        <tissue evidence="2">Salivary glands</tissue>
    </source>
</reference>
<organism evidence="2">
    <name type="scientific">Triatoma infestans</name>
    <name type="common">Assassin bug</name>
    <dbReference type="NCBI Taxonomy" id="30076"/>
    <lineage>
        <taxon>Eukaryota</taxon>
        <taxon>Metazoa</taxon>
        <taxon>Ecdysozoa</taxon>
        <taxon>Arthropoda</taxon>
        <taxon>Hexapoda</taxon>
        <taxon>Insecta</taxon>
        <taxon>Pterygota</taxon>
        <taxon>Neoptera</taxon>
        <taxon>Paraneoptera</taxon>
        <taxon>Hemiptera</taxon>
        <taxon>Heteroptera</taxon>
        <taxon>Panheteroptera</taxon>
        <taxon>Cimicomorpha</taxon>
        <taxon>Reduviidae</taxon>
        <taxon>Triatominae</taxon>
        <taxon>Triatoma</taxon>
    </lineage>
</organism>
<keyword evidence="2" id="KW-0540">Nuclease</keyword>
<dbReference type="PROSITE" id="PS50878">
    <property type="entry name" value="RT_POL"/>
    <property type="match status" value="1"/>
</dbReference>
<proteinExistence type="evidence at transcript level"/>